<evidence type="ECO:0000259" key="12">
    <source>
        <dbReference type="PROSITE" id="PS50035"/>
    </source>
</evidence>
<dbReference type="InterPro" id="IPR051406">
    <property type="entry name" value="PLD_domain"/>
</dbReference>
<dbReference type="PANTHER" id="PTHR43856:SF1">
    <property type="entry name" value="MITOCHONDRIAL CARDIOLIPIN HYDROLASE"/>
    <property type="match status" value="1"/>
</dbReference>
<evidence type="ECO:0000313" key="13">
    <source>
        <dbReference type="EMBL" id="KZL20486.1"/>
    </source>
</evidence>
<dbReference type="GO" id="GO:0016042">
    <property type="term" value="P:lipid catabolic process"/>
    <property type="evidence" value="ECO:0007669"/>
    <property type="project" value="UniProtKB-KW"/>
</dbReference>
<evidence type="ECO:0000256" key="10">
    <source>
        <dbReference type="ARBA" id="ARBA00023098"/>
    </source>
</evidence>
<evidence type="ECO:0000256" key="3">
    <source>
        <dbReference type="ARBA" id="ARBA00004613"/>
    </source>
</evidence>
<dbReference type="CDD" id="cd09116">
    <property type="entry name" value="PLDc_Nuc_like"/>
    <property type="match status" value="1"/>
</dbReference>
<dbReference type="Proteomes" id="UP000076577">
    <property type="component" value="Unassembled WGS sequence"/>
</dbReference>
<protein>
    <recommendedName>
        <fullName evidence="6">Phospholipase D</fullName>
        <ecNumber evidence="5">3.1.4.4</ecNumber>
    </recommendedName>
    <alternativeName>
        <fullName evidence="11">Choline phosphatase</fullName>
    </alternativeName>
</protein>
<comment type="function">
    <text evidence="2">Could be a virulence factor.</text>
</comment>
<proteinExistence type="inferred from homology"/>
<dbReference type="PANTHER" id="PTHR43856">
    <property type="entry name" value="CARDIOLIPIN HYDROLASE"/>
    <property type="match status" value="1"/>
</dbReference>
<dbReference type="EMBL" id="LMCB01000008">
    <property type="protein sequence ID" value="KZL20486.1"/>
    <property type="molecule type" value="Genomic_DNA"/>
</dbReference>
<keyword evidence="10" id="KW-0443">Lipid metabolism</keyword>
<dbReference type="RefSeq" id="WP_068004333.1">
    <property type="nucleotide sequence ID" value="NZ_FOFM01000002.1"/>
</dbReference>
<gene>
    <name evidence="13" type="primary">pld</name>
    <name evidence="13" type="ORF">PsAD2_01417</name>
</gene>
<evidence type="ECO:0000256" key="5">
    <source>
        <dbReference type="ARBA" id="ARBA00012027"/>
    </source>
</evidence>
<evidence type="ECO:0000256" key="8">
    <source>
        <dbReference type="ARBA" id="ARBA00022801"/>
    </source>
</evidence>
<comment type="catalytic activity">
    <reaction evidence="1">
        <text>a 1,2-diacyl-sn-glycero-3-phosphocholine + H2O = a 1,2-diacyl-sn-glycero-3-phosphate + choline + H(+)</text>
        <dbReference type="Rhea" id="RHEA:14445"/>
        <dbReference type="ChEBI" id="CHEBI:15354"/>
        <dbReference type="ChEBI" id="CHEBI:15377"/>
        <dbReference type="ChEBI" id="CHEBI:15378"/>
        <dbReference type="ChEBI" id="CHEBI:57643"/>
        <dbReference type="ChEBI" id="CHEBI:58608"/>
        <dbReference type="EC" id="3.1.4.4"/>
    </reaction>
</comment>
<reference evidence="13 14" key="1">
    <citation type="journal article" date="2016" name="Front. Microbiol.">
        <title>Comparative Genomic Analysis Reveals a Diverse Repertoire of Genes Involved in Prokaryote-Eukaryote Interactions within the Pseudovibrio Genus.</title>
        <authorList>
            <person name="Romano S."/>
            <person name="Fernandez-Guerra A."/>
            <person name="Reen F.J."/>
            <person name="Glockner F.O."/>
            <person name="Crowley S.P."/>
            <person name="O'Sullivan O."/>
            <person name="Cotter P.D."/>
            <person name="Adams C."/>
            <person name="Dobson A.D."/>
            <person name="O'Gara F."/>
        </authorList>
    </citation>
    <scope>NUCLEOTIDE SEQUENCE [LARGE SCALE GENOMIC DNA]</scope>
    <source>
        <strain evidence="13 14">Ad2</strain>
    </source>
</reference>
<dbReference type="Gene3D" id="3.30.870.10">
    <property type="entry name" value="Endonuclease Chain A"/>
    <property type="match status" value="2"/>
</dbReference>
<evidence type="ECO:0000256" key="7">
    <source>
        <dbReference type="ARBA" id="ARBA00022525"/>
    </source>
</evidence>
<dbReference type="InterPro" id="IPR025202">
    <property type="entry name" value="PLD-like_dom"/>
</dbReference>
<dbReference type="GO" id="GO:0006793">
    <property type="term" value="P:phosphorus metabolic process"/>
    <property type="evidence" value="ECO:0007669"/>
    <property type="project" value="UniProtKB-ARBA"/>
</dbReference>
<dbReference type="GO" id="GO:0004630">
    <property type="term" value="F:phospholipase D activity"/>
    <property type="evidence" value="ECO:0007669"/>
    <property type="project" value="UniProtKB-EC"/>
</dbReference>
<keyword evidence="9" id="KW-0442">Lipid degradation</keyword>
<evidence type="ECO:0000256" key="9">
    <source>
        <dbReference type="ARBA" id="ARBA00022963"/>
    </source>
</evidence>
<dbReference type="PROSITE" id="PS50035">
    <property type="entry name" value="PLD"/>
    <property type="match status" value="2"/>
</dbReference>
<dbReference type="GO" id="GO:0005576">
    <property type="term" value="C:extracellular region"/>
    <property type="evidence" value="ECO:0007669"/>
    <property type="project" value="UniProtKB-SubCell"/>
</dbReference>
<dbReference type="SUPFAM" id="SSF56024">
    <property type="entry name" value="Phospholipase D/nuclease"/>
    <property type="match status" value="2"/>
</dbReference>
<dbReference type="InterPro" id="IPR001736">
    <property type="entry name" value="PLipase_D/transphosphatidylase"/>
</dbReference>
<dbReference type="GO" id="GO:0016891">
    <property type="term" value="F:RNA endonuclease activity producing 5'-phosphomonoesters, hydrolytic mechanism"/>
    <property type="evidence" value="ECO:0007669"/>
    <property type="project" value="TreeGrafter"/>
</dbReference>
<dbReference type="EC" id="3.1.4.4" evidence="5"/>
<keyword evidence="7" id="KW-0964">Secreted</keyword>
<dbReference type="SMART" id="SM00155">
    <property type="entry name" value="PLDc"/>
    <property type="match status" value="2"/>
</dbReference>
<evidence type="ECO:0000256" key="11">
    <source>
        <dbReference type="ARBA" id="ARBA00029594"/>
    </source>
</evidence>
<organism evidence="13 14">
    <name type="scientific">Pseudovibrio axinellae</name>
    <dbReference type="NCBI Taxonomy" id="989403"/>
    <lineage>
        <taxon>Bacteria</taxon>
        <taxon>Pseudomonadati</taxon>
        <taxon>Pseudomonadota</taxon>
        <taxon>Alphaproteobacteria</taxon>
        <taxon>Hyphomicrobiales</taxon>
        <taxon>Stappiaceae</taxon>
        <taxon>Pseudovibrio</taxon>
    </lineage>
</organism>
<dbReference type="AlphaFoldDB" id="A0A166A0E2"/>
<comment type="similarity">
    <text evidence="4">Belongs to the phospholipase D family.</text>
</comment>
<keyword evidence="14" id="KW-1185">Reference proteome</keyword>
<dbReference type="STRING" id="989403.SAMN05421798_102532"/>
<keyword evidence="8 13" id="KW-0378">Hydrolase</keyword>
<comment type="subcellular location">
    <subcellularLocation>
        <location evidence="3">Secreted</location>
    </subcellularLocation>
</comment>
<sequence>MAVETENLKFLVGPKAVLDHLPDNPLDDLEGEIIAFLDAAEDTLEIAIQEIDNPRIANAIINARKRGLRVRVVSEADYLSVDEPADDPHASDLTVENEVNRQLHAALLRAKVWVRTDFNPRIFHQKFIIRDGNAVLTGSTNFTETGTHRNLNHLLTIKNEEVAKIFEREFREIKRGRFGRYSVDENESENTPKEVIVDDIRVKVCFAPDHAPEMEVTKQMTKAKDRVDFAIFTFSKSSGIDDAMLLLMDAGRTVRGALDARQGGQDWAATLPLAEAGADLHLVRGSSRLGKLHHKLMVIDDSIMIVGSFNYTGPANRFNDENIVVLGDSTAPTENQKRFARAARQEIDRIIEDHGQPIVVD</sequence>
<evidence type="ECO:0000256" key="1">
    <source>
        <dbReference type="ARBA" id="ARBA00000798"/>
    </source>
</evidence>
<dbReference type="PATRIC" id="fig|989403.3.peg.1510"/>
<evidence type="ECO:0000256" key="4">
    <source>
        <dbReference type="ARBA" id="ARBA00008664"/>
    </source>
</evidence>
<evidence type="ECO:0000256" key="2">
    <source>
        <dbReference type="ARBA" id="ARBA00003145"/>
    </source>
</evidence>
<dbReference type="OrthoDB" id="9789376at2"/>
<feature type="domain" description="PLD phosphodiesterase" evidence="12">
    <location>
        <begin position="288"/>
        <end position="315"/>
    </location>
</feature>
<evidence type="ECO:0000313" key="14">
    <source>
        <dbReference type="Proteomes" id="UP000076577"/>
    </source>
</evidence>
<dbReference type="Pfam" id="PF13091">
    <property type="entry name" value="PLDc_2"/>
    <property type="match status" value="2"/>
</dbReference>
<evidence type="ECO:0000256" key="6">
    <source>
        <dbReference type="ARBA" id="ARBA00018392"/>
    </source>
</evidence>
<accession>A0A166A0E2</accession>
<comment type="caution">
    <text evidence="13">The sequence shown here is derived from an EMBL/GenBank/DDBJ whole genome shotgun (WGS) entry which is preliminary data.</text>
</comment>
<name>A0A166A0E2_9HYPH</name>
<feature type="domain" description="PLD phosphodiesterase" evidence="12">
    <location>
        <begin position="119"/>
        <end position="146"/>
    </location>
</feature>